<keyword evidence="2 8" id="KW-0031">Aminopeptidase</keyword>
<dbReference type="RefSeq" id="WP_273618263.1">
    <property type="nucleotide sequence ID" value="NZ_CP117417.1"/>
</dbReference>
<dbReference type="Pfam" id="PF21337">
    <property type="entry name" value="Peptidase_M17_N_1"/>
    <property type="match status" value="1"/>
</dbReference>
<comment type="similarity">
    <text evidence="1">Belongs to the peptidase M17 family.</text>
</comment>
<evidence type="ECO:0000256" key="2">
    <source>
        <dbReference type="ARBA" id="ARBA00022438"/>
    </source>
</evidence>
<dbReference type="CDD" id="cd00433">
    <property type="entry name" value="Peptidase_M17"/>
    <property type="match status" value="1"/>
</dbReference>
<evidence type="ECO:0000259" key="7">
    <source>
        <dbReference type="PROSITE" id="PS00631"/>
    </source>
</evidence>
<dbReference type="SUPFAM" id="SSF53187">
    <property type="entry name" value="Zn-dependent exopeptidases"/>
    <property type="match status" value="1"/>
</dbReference>
<gene>
    <name evidence="8" type="ORF">PQ457_02765</name>
</gene>
<keyword evidence="4" id="KW-0378">Hydrolase</keyword>
<dbReference type="InterPro" id="IPR011356">
    <property type="entry name" value="Leucine_aapep/pepB"/>
</dbReference>
<dbReference type="InterPro" id="IPR043472">
    <property type="entry name" value="Macro_dom-like"/>
</dbReference>
<evidence type="ECO:0000256" key="1">
    <source>
        <dbReference type="ARBA" id="ARBA00009528"/>
    </source>
</evidence>
<evidence type="ECO:0000313" key="9">
    <source>
        <dbReference type="Proteomes" id="UP001218231"/>
    </source>
</evidence>
<evidence type="ECO:0000313" key="8">
    <source>
        <dbReference type="EMBL" id="WCT77913.1"/>
    </source>
</evidence>
<dbReference type="GO" id="GO:0004177">
    <property type="term" value="F:aminopeptidase activity"/>
    <property type="evidence" value="ECO:0007669"/>
    <property type="project" value="UniProtKB-KW"/>
</dbReference>
<dbReference type="Gene3D" id="3.40.220.10">
    <property type="entry name" value="Leucine Aminopeptidase, subunit E, domain 1"/>
    <property type="match status" value="1"/>
</dbReference>
<dbReference type="PANTHER" id="PTHR11963:SF20">
    <property type="entry name" value="PEPTIDASE B"/>
    <property type="match status" value="1"/>
</dbReference>
<dbReference type="InterPro" id="IPR048816">
    <property type="entry name" value="Peptidase_M17_N_1"/>
</dbReference>
<keyword evidence="5" id="KW-0464">Manganese</keyword>
<dbReference type="PROSITE" id="PS00631">
    <property type="entry name" value="CYTOSOL_AP"/>
    <property type="match status" value="1"/>
</dbReference>
<keyword evidence="9" id="KW-1185">Reference proteome</keyword>
<accession>A0ABY7TXD6</accession>
<name>A0ABY7TXD6_9SPHN</name>
<reference evidence="8 9" key="1">
    <citation type="submission" date="2023-02" db="EMBL/GenBank/DDBJ databases">
        <title>Genome sequence of Novosphingobium humi KACC 19094.</title>
        <authorList>
            <person name="Kim S."/>
            <person name="Heo J."/>
            <person name="Kwon S.-W."/>
        </authorList>
    </citation>
    <scope>NUCLEOTIDE SEQUENCE [LARGE SCALE GENOMIC DNA]</scope>
    <source>
        <strain evidence="8 9">KACC 19094</strain>
    </source>
</reference>
<protein>
    <submittedName>
        <fullName evidence="8">Leucyl aminopeptidase family protein</fullName>
    </submittedName>
</protein>
<dbReference type="Gene3D" id="3.40.630.10">
    <property type="entry name" value="Zn peptidases"/>
    <property type="match status" value="1"/>
</dbReference>
<sequence>MSKTHTASADPSHYGQNQPDLVQPDRQQAATPIHLVDKASYEEWLKGRTPAQRAALAGQKFKGEAGSHAVIPDGDGFAVAAGVARLDVLGSWCLGKLGDVLPGGFYRLVPAGPCSAGAAFIGWALGQYRYDRYRQDGNGEAPRILLTGEVKAIAPALAEVGAVALVRDLVNTPAEHLGPAELEHEAEMLAKAHRATIRVTRGEALEHDFPMVHMVGRAAARSHSPRMIEIEWGDEKAPRLAIVGKGVCFDSGGLDIKPSSAMLIMKKDMGGAAHALALARLVMEAGLKVRLHLLIPAVENAVSGGSFRPGDVLRSRAGISVEIGNTDAEGRLILGDALTRASEGKPDLILDFATLTGAARVALGPDLPAMFARTDGTAQALLDAGLACDDPVWRLPLYDGYREWLKSDIADMNNAPAGGFAGASVAALFLDRFVGEGIDWAHFDTFAWRPTPKPGRPKGGDALGLRAAWAMVRARFG</sequence>
<proteinExistence type="inferred from homology"/>
<feature type="domain" description="Cytosol aminopeptidase" evidence="7">
    <location>
        <begin position="325"/>
        <end position="332"/>
    </location>
</feature>
<evidence type="ECO:0000256" key="3">
    <source>
        <dbReference type="ARBA" id="ARBA00022670"/>
    </source>
</evidence>
<dbReference type="InterPro" id="IPR000819">
    <property type="entry name" value="Peptidase_M17_C"/>
</dbReference>
<dbReference type="Proteomes" id="UP001218231">
    <property type="component" value="Chromosome"/>
</dbReference>
<evidence type="ECO:0000256" key="6">
    <source>
        <dbReference type="SAM" id="MobiDB-lite"/>
    </source>
</evidence>
<dbReference type="PANTHER" id="PTHR11963">
    <property type="entry name" value="LEUCINE AMINOPEPTIDASE-RELATED"/>
    <property type="match status" value="1"/>
</dbReference>
<organism evidence="8 9">
    <name type="scientific">Novosphingobium humi</name>
    <dbReference type="NCBI Taxonomy" id="2282397"/>
    <lineage>
        <taxon>Bacteria</taxon>
        <taxon>Pseudomonadati</taxon>
        <taxon>Pseudomonadota</taxon>
        <taxon>Alphaproteobacteria</taxon>
        <taxon>Sphingomonadales</taxon>
        <taxon>Sphingomonadaceae</taxon>
        <taxon>Novosphingobium</taxon>
    </lineage>
</organism>
<evidence type="ECO:0000256" key="4">
    <source>
        <dbReference type="ARBA" id="ARBA00022801"/>
    </source>
</evidence>
<dbReference type="EMBL" id="CP117417">
    <property type="protein sequence ID" value="WCT77913.1"/>
    <property type="molecule type" value="Genomic_DNA"/>
</dbReference>
<feature type="region of interest" description="Disordered" evidence="6">
    <location>
        <begin position="1"/>
        <end position="28"/>
    </location>
</feature>
<dbReference type="PRINTS" id="PR00481">
    <property type="entry name" value="LAMNOPPTDASE"/>
</dbReference>
<evidence type="ECO:0000256" key="5">
    <source>
        <dbReference type="ARBA" id="ARBA00023211"/>
    </source>
</evidence>
<keyword evidence="3" id="KW-0645">Protease</keyword>
<dbReference type="Pfam" id="PF00883">
    <property type="entry name" value="Peptidase_M17"/>
    <property type="match status" value="1"/>
</dbReference>